<dbReference type="EMBL" id="BJYS01000037">
    <property type="protein sequence ID" value="GEO06486.1"/>
    <property type="molecule type" value="Genomic_DNA"/>
</dbReference>
<dbReference type="RefSeq" id="WP_146902594.1">
    <property type="nucleotide sequence ID" value="NZ_BJYS01000037.1"/>
</dbReference>
<comment type="subcellular location">
    <subcellularLocation>
        <location evidence="1">Cell outer membrane</location>
    </subcellularLocation>
</comment>
<evidence type="ECO:0008006" key="10">
    <source>
        <dbReference type="Google" id="ProtNLM"/>
    </source>
</evidence>
<keyword evidence="3" id="KW-0732">Signal</keyword>
<dbReference type="CDD" id="cd08977">
    <property type="entry name" value="SusD"/>
    <property type="match status" value="1"/>
</dbReference>
<comment type="similarity">
    <text evidence="2">Belongs to the SusD family.</text>
</comment>
<comment type="caution">
    <text evidence="8">The sequence shown here is derived from an EMBL/GenBank/DDBJ whole genome shotgun (WGS) entry which is preliminary data.</text>
</comment>
<evidence type="ECO:0000259" key="6">
    <source>
        <dbReference type="Pfam" id="PF07980"/>
    </source>
</evidence>
<dbReference type="Pfam" id="PF14322">
    <property type="entry name" value="SusD-like_3"/>
    <property type="match status" value="1"/>
</dbReference>
<keyword evidence="9" id="KW-1185">Reference proteome</keyword>
<evidence type="ECO:0000256" key="2">
    <source>
        <dbReference type="ARBA" id="ARBA00006275"/>
    </source>
</evidence>
<evidence type="ECO:0000313" key="9">
    <source>
        <dbReference type="Proteomes" id="UP000321532"/>
    </source>
</evidence>
<dbReference type="PROSITE" id="PS51257">
    <property type="entry name" value="PROKAR_LIPOPROTEIN"/>
    <property type="match status" value="1"/>
</dbReference>
<reference evidence="8 9" key="1">
    <citation type="submission" date="2019-07" db="EMBL/GenBank/DDBJ databases">
        <title>Whole genome shotgun sequence of Adhaeribacter aerolatus NBRC 106133.</title>
        <authorList>
            <person name="Hosoyama A."/>
            <person name="Uohara A."/>
            <person name="Ohji S."/>
            <person name="Ichikawa N."/>
        </authorList>
    </citation>
    <scope>NUCLEOTIDE SEQUENCE [LARGE SCALE GENOMIC DNA]</scope>
    <source>
        <strain evidence="8 9">NBRC 106133</strain>
    </source>
</reference>
<proteinExistence type="inferred from homology"/>
<dbReference type="Gene3D" id="1.25.40.390">
    <property type="match status" value="1"/>
</dbReference>
<evidence type="ECO:0000313" key="8">
    <source>
        <dbReference type="EMBL" id="GEO06486.1"/>
    </source>
</evidence>
<keyword evidence="4" id="KW-0472">Membrane</keyword>
<organism evidence="8 9">
    <name type="scientific">Adhaeribacter aerolatus</name>
    <dbReference type="NCBI Taxonomy" id="670289"/>
    <lineage>
        <taxon>Bacteria</taxon>
        <taxon>Pseudomonadati</taxon>
        <taxon>Bacteroidota</taxon>
        <taxon>Cytophagia</taxon>
        <taxon>Cytophagales</taxon>
        <taxon>Hymenobacteraceae</taxon>
        <taxon>Adhaeribacter</taxon>
    </lineage>
</organism>
<evidence type="ECO:0000256" key="5">
    <source>
        <dbReference type="ARBA" id="ARBA00023237"/>
    </source>
</evidence>
<dbReference type="GO" id="GO:0009279">
    <property type="term" value="C:cell outer membrane"/>
    <property type="evidence" value="ECO:0007669"/>
    <property type="project" value="UniProtKB-SubCell"/>
</dbReference>
<evidence type="ECO:0000256" key="1">
    <source>
        <dbReference type="ARBA" id="ARBA00004442"/>
    </source>
</evidence>
<dbReference type="AlphaFoldDB" id="A0A512B3E2"/>
<dbReference type="InterPro" id="IPR033985">
    <property type="entry name" value="SusD-like_N"/>
</dbReference>
<evidence type="ECO:0000256" key="3">
    <source>
        <dbReference type="ARBA" id="ARBA00022729"/>
    </source>
</evidence>
<evidence type="ECO:0000259" key="7">
    <source>
        <dbReference type="Pfam" id="PF14322"/>
    </source>
</evidence>
<evidence type="ECO:0000256" key="4">
    <source>
        <dbReference type="ARBA" id="ARBA00023136"/>
    </source>
</evidence>
<dbReference type="OrthoDB" id="9792139at2"/>
<accession>A0A512B3E2</accession>
<protein>
    <recommendedName>
        <fullName evidence="10">RagB/SusD family nutrient uptake outer membrane protein</fullName>
    </recommendedName>
</protein>
<dbReference type="Proteomes" id="UP000321532">
    <property type="component" value="Unassembled WGS sequence"/>
</dbReference>
<dbReference type="InterPro" id="IPR011990">
    <property type="entry name" value="TPR-like_helical_dom_sf"/>
</dbReference>
<dbReference type="Pfam" id="PF07980">
    <property type="entry name" value="SusD_RagB"/>
    <property type="match status" value="1"/>
</dbReference>
<feature type="domain" description="SusD-like N-terminal" evidence="7">
    <location>
        <begin position="55"/>
        <end position="222"/>
    </location>
</feature>
<dbReference type="SUPFAM" id="SSF48452">
    <property type="entry name" value="TPR-like"/>
    <property type="match status" value="1"/>
</dbReference>
<name>A0A512B3E2_9BACT</name>
<dbReference type="InterPro" id="IPR012944">
    <property type="entry name" value="SusD_RagB_dom"/>
</dbReference>
<keyword evidence="5" id="KW-0998">Cell outer membrane</keyword>
<sequence>MKKNILYQLLTAGLLLTSTSCELTLEPYNGKSADTIFTTQDGIEAATLGNYANLKGNNYAKNLHVLTEYASDNVTLSGTTTNHLFFAYNYQHVVNMDRTREFWLAAYKVIYGTNAAIESIPEGKSPVTDQLLGENYFLRAMAHFDLVNLFGRPYSQDKGASAGVMIRKDTDVTALPPRSTVKEVYDFVIADLLKAAELMTVAKNSSFASKEVTYALLSRVYLYKEDNAKAIEYAEKVINSKRYKLMDTEPFKKYFTVANESNPETIFAIKHIATDDMAKAAIGSLYYSQNGAGWGEMYASETYRNLLNKNPNDARQSFVEPVYIRNAQGNITYDAQGKPVLEKRNGLEKYYINKYSWQEGLQTLSSPVYLRLADIYLMRAEANAKLGKNQLALDDVNLIRKRAGLSGDALYTLGDLKGHPSVLSVVLEERRLELAFEGWRKYDLFRNNMPLVRNYPGYHLLSGQNVQIVEPNSPRVVYFVPQNELLTNPNLTQNP</sequence>
<feature type="domain" description="RagB/SusD" evidence="6">
    <location>
        <begin position="329"/>
        <end position="495"/>
    </location>
</feature>
<gene>
    <name evidence="8" type="ORF">AAE02nite_41500</name>
</gene>